<feature type="domain" description="Gfo/Idh/MocA-like oxidoreductase N-terminal" evidence="6">
    <location>
        <begin position="8"/>
        <end position="136"/>
    </location>
</feature>
<evidence type="ECO:0000256" key="3">
    <source>
        <dbReference type="ARBA" id="ARBA00038984"/>
    </source>
</evidence>
<dbReference type="GO" id="GO:0047837">
    <property type="term" value="F:D-xylose 1-dehydrogenase (NADP+) activity"/>
    <property type="evidence" value="ECO:0007669"/>
    <property type="project" value="UniProtKB-EC"/>
</dbReference>
<dbReference type="InterPro" id="IPR036291">
    <property type="entry name" value="NAD(P)-bd_dom_sf"/>
</dbReference>
<comment type="caution">
    <text evidence="8">The sequence shown here is derived from an EMBL/GenBank/DDBJ whole genome shotgun (WGS) entry which is preliminary data.</text>
</comment>
<dbReference type="OrthoDB" id="2129491at2759"/>
<evidence type="ECO:0000259" key="7">
    <source>
        <dbReference type="Pfam" id="PF22725"/>
    </source>
</evidence>
<dbReference type="AlphaFoldDB" id="A0A9W8RNH2"/>
<comment type="catalytic activity">
    <reaction evidence="5">
        <text>D-xylose + NADP(+) = D-xylono-1,5-lactone + NADPH + H(+)</text>
        <dbReference type="Rhea" id="RHEA:22000"/>
        <dbReference type="ChEBI" id="CHEBI:15378"/>
        <dbReference type="ChEBI" id="CHEBI:15867"/>
        <dbReference type="ChEBI" id="CHEBI:53455"/>
        <dbReference type="ChEBI" id="CHEBI:57783"/>
        <dbReference type="ChEBI" id="CHEBI:58349"/>
        <dbReference type="EC" id="1.1.1.179"/>
    </reaction>
</comment>
<dbReference type="EC" id="1.1.1.179" evidence="3"/>
<organism evidence="8 9">
    <name type="scientific">Fusarium torreyae</name>
    <dbReference type="NCBI Taxonomy" id="1237075"/>
    <lineage>
        <taxon>Eukaryota</taxon>
        <taxon>Fungi</taxon>
        <taxon>Dikarya</taxon>
        <taxon>Ascomycota</taxon>
        <taxon>Pezizomycotina</taxon>
        <taxon>Sordariomycetes</taxon>
        <taxon>Hypocreomycetidae</taxon>
        <taxon>Hypocreales</taxon>
        <taxon>Nectriaceae</taxon>
        <taxon>Fusarium</taxon>
    </lineage>
</organism>
<dbReference type="PANTHER" id="PTHR22604:SF105">
    <property type="entry name" value="TRANS-1,2-DIHYDROBENZENE-1,2-DIOL DEHYDROGENASE"/>
    <property type="match status" value="1"/>
</dbReference>
<accession>A0A9W8RNH2</accession>
<reference evidence="8" key="1">
    <citation type="submission" date="2022-09" db="EMBL/GenBank/DDBJ databases">
        <title>Fusarium specimens isolated from Avocado Roots.</title>
        <authorList>
            <person name="Stajich J."/>
            <person name="Roper C."/>
            <person name="Heimlech-Rivalta G."/>
        </authorList>
    </citation>
    <scope>NUCLEOTIDE SEQUENCE</scope>
    <source>
        <strain evidence="8">CF00136</strain>
    </source>
</reference>
<dbReference type="GO" id="GO:0000166">
    <property type="term" value="F:nucleotide binding"/>
    <property type="evidence" value="ECO:0007669"/>
    <property type="project" value="InterPro"/>
</dbReference>
<dbReference type="Pfam" id="PF22725">
    <property type="entry name" value="GFO_IDH_MocA_C3"/>
    <property type="match status" value="1"/>
</dbReference>
<dbReference type="Gene3D" id="3.30.360.10">
    <property type="entry name" value="Dihydrodipicolinate Reductase, domain 2"/>
    <property type="match status" value="1"/>
</dbReference>
<dbReference type="EMBL" id="JAOQAZ010000036">
    <property type="protein sequence ID" value="KAJ4248357.1"/>
    <property type="molecule type" value="Genomic_DNA"/>
</dbReference>
<name>A0A9W8RNH2_9HYPO</name>
<evidence type="ECO:0000259" key="6">
    <source>
        <dbReference type="Pfam" id="PF01408"/>
    </source>
</evidence>
<feature type="domain" description="GFO/IDH/MocA-like oxidoreductase" evidence="7">
    <location>
        <begin position="147"/>
        <end position="276"/>
    </location>
</feature>
<dbReference type="SUPFAM" id="SSF51735">
    <property type="entry name" value="NAD(P)-binding Rossmann-fold domains"/>
    <property type="match status" value="1"/>
</dbReference>
<dbReference type="InterPro" id="IPR000683">
    <property type="entry name" value="Gfo/Idh/MocA-like_OxRdtase_N"/>
</dbReference>
<comment type="similarity">
    <text evidence="1">Belongs to the Gfo/Idh/MocA family.</text>
</comment>
<dbReference type="Proteomes" id="UP001152049">
    <property type="component" value="Unassembled WGS sequence"/>
</dbReference>
<dbReference type="InterPro" id="IPR055170">
    <property type="entry name" value="GFO_IDH_MocA-like_dom"/>
</dbReference>
<dbReference type="SUPFAM" id="SSF55347">
    <property type="entry name" value="Glyceraldehyde-3-phosphate dehydrogenase-like, C-terminal domain"/>
    <property type="match status" value="1"/>
</dbReference>
<gene>
    <name evidence="8" type="ORF">NW762_012686</name>
</gene>
<evidence type="ECO:0000256" key="4">
    <source>
        <dbReference type="ARBA" id="ARBA00042988"/>
    </source>
</evidence>
<evidence type="ECO:0000256" key="1">
    <source>
        <dbReference type="ARBA" id="ARBA00010928"/>
    </source>
</evidence>
<dbReference type="InterPro" id="IPR050984">
    <property type="entry name" value="Gfo/Idh/MocA_domain"/>
</dbReference>
<proteinExistence type="inferred from homology"/>
<dbReference type="Gene3D" id="3.40.50.720">
    <property type="entry name" value="NAD(P)-binding Rossmann-like Domain"/>
    <property type="match status" value="1"/>
</dbReference>
<keyword evidence="9" id="KW-1185">Reference proteome</keyword>
<dbReference type="PANTHER" id="PTHR22604">
    <property type="entry name" value="OXIDOREDUCTASES"/>
    <property type="match status" value="1"/>
</dbReference>
<evidence type="ECO:0000256" key="5">
    <source>
        <dbReference type="ARBA" id="ARBA00049233"/>
    </source>
</evidence>
<dbReference type="Pfam" id="PF01408">
    <property type="entry name" value="GFO_IDH_MocA"/>
    <property type="match status" value="1"/>
</dbReference>
<sequence length="362" mass="39626">MSSSKPELRWGIIGTGWIASIFVNDLLANRPNAPAIHMITAIGSSSKAKGAQFVDRHWKDSSSIKPTVYETYQAVYTSTDVDIVYIATPHTLHKQNCLDAMAAGKHVLCEKPFTINASEAQEVITMARANGVYVMEAVWTRFFPMVLELQNKIQRGVVGRVRRSIVEIGLKADWAEQPSTSRLKDPALGGGALLNIGFYPLTFASVVYGDGLLGEPHPKVKVTSQLMVVEGVDESDAILLTYTAQDGFRSSAICLATVHSRHSSEFGRIEGTEGSIILFTDTGPSSPRGFQIRSKDGKEEKFSFSHEPGTLGFVYEADGVAMDIAAGKLESDVMPLGETLRMMRLMDEIRAQNNFGYPQDDN</sequence>
<evidence type="ECO:0000313" key="9">
    <source>
        <dbReference type="Proteomes" id="UP001152049"/>
    </source>
</evidence>
<keyword evidence="2" id="KW-0560">Oxidoreductase</keyword>
<evidence type="ECO:0000256" key="2">
    <source>
        <dbReference type="ARBA" id="ARBA00023002"/>
    </source>
</evidence>
<protein>
    <recommendedName>
        <fullName evidence="3">D-xylose 1-dehydrogenase (NADP(+), D-xylono-1,5-lactone-forming)</fullName>
        <ecNumber evidence="3">1.1.1.179</ecNumber>
    </recommendedName>
    <alternativeName>
        <fullName evidence="4">D-xylose-NADP dehydrogenase</fullName>
    </alternativeName>
</protein>
<evidence type="ECO:0000313" key="8">
    <source>
        <dbReference type="EMBL" id="KAJ4248357.1"/>
    </source>
</evidence>